<keyword evidence="3" id="KW-1185">Reference proteome</keyword>
<dbReference type="InterPro" id="IPR045590">
    <property type="entry name" value="DUF6463"/>
</dbReference>
<feature type="transmembrane region" description="Helical" evidence="1">
    <location>
        <begin position="100"/>
        <end position="130"/>
    </location>
</feature>
<dbReference type="RefSeq" id="WP_274992006.1">
    <property type="nucleotide sequence ID" value="NZ_JAJQQP010000001.1"/>
</dbReference>
<evidence type="ECO:0008006" key="4">
    <source>
        <dbReference type="Google" id="ProtNLM"/>
    </source>
</evidence>
<sequence>MSTEPSLDPRDRRPRRRALVGPALLVIAVVHILTTPLFYGDSVASIIDAGVLGAVDADPALVDLRSASFWYLVAGIGLAFVGADVTWIERRWGQAPPHVGWLLLVLGCVGVVLMPVSPFWLFFVVAAMVAHSHRTRREDGSVRT</sequence>
<protein>
    <recommendedName>
        <fullName evidence="4">DUF2834 domain-containing protein</fullName>
    </recommendedName>
</protein>
<name>A0ABU2CPB4_9MICO</name>
<keyword evidence="1" id="KW-0472">Membrane</keyword>
<evidence type="ECO:0000313" key="3">
    <source>
        <dbReference type="Proteomes" id="UP001183585"/>
    </source>
</evidence>
<dbReference type="Pfam" id="PF20064">
    <property type="entry name" value="DUF6463"/>
    <property type="match status" value="1"/>
</dbReference>
<gene>
    <name evidence="2" type="ORF">J2S48_002698</name>
</gene>
<dbReference type="EMBL" id="JAVDYE010000001">
    <property type="protein sequence ID" value="MDR7383183.1"/>
    <property type="molecule type" value="Genomic_DNA"/>
</dbReference>
<comment type="caution">
    <text evidence="2">The sequence shown here is derived from an EMBL/GenBank/DDBJ whole genome shotgun (WGS) entry which is preliminary data.</text>
</comment>
<evidence type="ECO:0000313" key="2">
    <source>
        <dbReference type="EMBL" id="MDR7383183.1"/>
    </source>
</evidence>
<dbReference type="Proteomes" id="UP001183585">
    <property type="component" value="Unassembled WGS sequence"/>
</dbReference>
<feature type="transmembrane region" description="Helical" evidence="1">
    <location>
        <begin position="69"/>
        <end position="88"/>
    </location>
</feature>
<proteinExistence type="predicted"/>
<feature type="transmembrane region" description="Helical" evidence="1">
    <location>
        <begin position="20"/>
        <end position="39"/>
    </location>
</feature>
<keyword evidence="1" id="KW-0812">Transmembrane</keyword>
<organism evidence="2 3">
    <name type="scientific">Promicromonospora iranensis</name>
    <dbReference type="NCBI Taxonomy" id="1105144"/>
    <lineage>
        <taxon>Bacteria</taxon>
        <taxon>Bacillati</taxon>
        <taxon>Actinomycetota</taxon>
        <taxon>Actinomycetes</taxon>
        <taxon>Micrococcales</taxon>
        <taxon>Promicromonosporaceae</taxon>
        <taxon>Promicromonospora</taxon>
    </lineage>
</organism>
<evidence type="ECO:0000256" key="1">
    <source>
        <dbReference type="SAM" id="Phobius"/>
    </source>
</evidence>
<keyword evidence="1" id="KW-1133">Transmembrane helix</keyword>
<accession>A0ABU2CPB4</accession>
<reference evidence="2 3" key="1">
    <citation type="submission" date="2023-07" db="EMBL/GenBank/DDBJ databases">
        <title>Sequencing the genomes of 1000 actinobacteria strains.</title>
        <authorList>
            <person name="Klenk H.-P."/>
        </authorList>
    </citation>
    <scope>NUCLEOTIDE SEQUENCE [LARGE SCALE GENOMIC DNA]</scope>
    <source>
        <strain evidence="2 3">DSM 45554</strain>
    </source>
</reference>